<feature type="transmembrane region" description="Helical" evidence="1">
    <location>
        <begin position="82"/>
        <end position="112"/>
    </location>
</feature>
<keyword evidence="3" id="KW-1185">Reference proteome</keyword>
<keyword evidence="1" id="KW-0812">Transmembrane</keyword>
<name>A0ABX0SHL6_9ACTN</name>
<evidence type="ECO:0000313" key="3">
    <source>
        <dbReference type="Proteomes" id="UP000749311"/>
    </source>
</evidence>
<organism evidence="2 3">
    <name type="scientific">Brooklawnia cerclae</name>
    <dbReference type="NCBI Taxonomy" id="349934"/>
    <lineage>
        <taxon>Bacteria</taxon>
        <taxon>Bacillati</taxon>
        <taxon>Actinomycetota</taxon>
        <taxon>Actinomycetes</taxon>
        <taxon>Propionibacteriales</taxon>
        <taxon>Propionibacteriaceae</taxon>
        <taxon>Brooklawnia</taxon>
    </lineage>
</organism>
<dbReference type="Proteomes" id="UP000749311">
    <property type="component" value="Unassembled WGS sequence"/>
</dbReference>
<evidence type="ECO:0008006" key="4">
    <source>
        <dbReference type="Google" id="ProtNLM"/>
    </source>
</evidence>
<proteinExistence type="predicted"/>
<keyword evidence="1" id="KW-1133">Transmembrane helix</keyword>
<dbReference type="InterPro" id="IPR007403">
    <property type="entry name" value="DUF456"/>
</dbReference>
<protein>
    <recommendedName>
        <fullName evidence="4">DUF456 domain-containing protein</fullName>
    </recommendedName>
</protein>
<feature type="transmembrane region" description="Helical" evidence="1">
    <location>
        <begin position="137"/>
        <end position="159"/>
    </location>
</feature>
<keyword evidence="1" id="KW-0472">Membrane</keyword>
<evidence type="ECO:0000256" key="1">
    <source>
        <dbReference type="SAM" id="Phobius"/>
    </source>
</evidence>
<feature type="transmembrane region" description="Helical" evidence="1">
    <location>
        <begin position="46"/>
        <end position="70"/>
    </location>
</feature>
<sequence>MEAVVTIVAGMLLLVGALGVIFPVLPGSILVIVGLLVWAIGIGGPVGWVVFGIGAACALAGMSASWLLTGKRLKERQIPNRTILVATVVGVIGAFVIPVVGLIIGFIAGLYACEWLRLRDAGAAWESSLVALKSTGIGMLIEFGCAGLAITVWVIGVFVHF</sequence>
<gene>
    <name evidence="2" type="ORF">FB473_002096</name>
</gene>
<dbReference type="Pfam" id="PF04306">
    <property type="entry name" value="DUF456"/>
    <property type="match status" value="1"/>
</dbReference>
<dbReference type="RefSeq" id="WP_208390518.1">
    <property type="nucleotide sequence ID" value="NZ_BAAAOO010000016.1"/>
</dbReference>
<feature type="transmembrane region" description="Helical" evidence="1">
    <location>
        <begin position="12"/>
        <end position="40"/>
    </location>
</feature>
<evidence type="ECO:0000313" key="2">
    <source>
        <dbReference type="EMBL" id="NIH57451.1"/>
    </source>
</evidence>
<reference evidence="2 3" key="1">
    <citation type="submission" date="2020-02" db="EMBL/GenBank/DDBJ databases">
        <title>Sequencing the genomes of 1000 actinobacteria strains.</title>
        <authorList>
            <person name="Klenk H.-P."/>
        </authorList>
    </citation>
    <scope>NUCLEOTIDE SEQUENCE [LARGE SCALE GENOMIC DNA]</scope>
    <source>
        <strain evidence="2 3">DSM 19609</strain>
    </source>
</reference>
<accession>A0ABX0SHL6</accession>
<dbReference type="EMBL" id="JAAMOZ010000001">
    <property type="protein sequence ID" value="NIH57451.1"/>
    <property type="molecule type" value="Genomic_DNA"/>
</dbReference>
<comment type="caution">
    <text evidence="2">The sequence shown here is derived from an EMBL/GenBank/DDBJ whole genome shotgun (WGS) entry which is preliminary data.</text>
</comment>